<dbReference type="CAZy" id="GT2">
    <property type="family name" value="Glycosyltransferase Family 2"/>
</dbReference>
<dbReference type="PANTHER" id="PTHR22916">
    <property type="entry name" value="GLYCOSYLTRANSFERASE"/>
    <property type="match status" value="1"/>
</dbReference>
<dbReference type="InterPro" id="IPR001173">
    <property type="entry name" value="Glyco_trans_2-like"/>
</dbReference>
<feature type="transmembrane region" description="Helical" evidence="3">
    <location>
        <begin position="329"/>
        <end position="348"/>
    </location>
</feature>
<dbReference type="CDD" id="cd00761">
    <property type="entry name" value="Glyco_tranf_GTA_type"/>
    <property type="match status" value="1"/>
</dbReference>
<evidence type="ECO:0000259" key="4">
    <source>
        <dbReference type="Pfam" id="PF00535"/>
    </source>
</evidence>
<feature type="domain" description="Glycosyltransferase 2-like" evidence="4">
    <location>
        <begin position="9"/>
        <end position="145"/>
    </location>
</feature>
<dbReference type="GO" id="GO:0016757">
    <property type="term" value="F:glycosyltransferase activity"/>
    <property type="evidence" value="ECO:0007669"/>
    <property type="project" value="UniProtKB-KW"/>
</dbReference>
<dbReference type="PANTHER" id="PTHR22916:SF51">
    <property type="entry name" value="GLYCOSYLTRANSFERASE EPSH-RELATED"/>
    <property type="match status" value="1"/>
</dbReference>
<dbReference type="Gene3D" id="3.90.550.10">
    <property type="entry name" value="Spore Coat Polysaccharide Biosynthesis Protein SpsA, Chain A"/>
    <property type="match status" value="1"/>
</dbReference>
<evidence type="ECO:0000256" key="1">
    <source>
        <dbReference type="ARBA" id="ARBA00022676"/>
    </source>
</evidence>
<accession>B1MZS4</accession>
<evidence type="ECO:0000256" key="3">
    <source>
        <dbReference type="SAM" id="Phobius"/>
    </source>
</evidence>
<evidence type="ECO:0000256" key="2">
    <source>
        <dbReference type="ARBA" id="ARBA00022679"/>
    </source>
</evidence>
<dbReference type="STRING" id="349519.LCK_01199"/>
<keyword evidence="3" id="KW-0472">Membrane</keyword>
<keyword evidence="2" id="KW-0808">Transferase</keyword>
<dbReference type="InterPro" id="IPR029044">
    <property type="entry name" value="Nucleotide-diphossugar_trans"/>
</dbReference>
<protein>
    <submittedName>
        <fullName evidence="5">Glycosyltransferase involved in cell wall biogenesis</fullName>
    </submittedName>
</protein>
<proteinExistence type="predicted"/>
<evidence type="ECO:0000313" key="6">
    <source>
        <dbReference type="Proteomes" id="UP000002166"/>
    </source>
</evidence>
<organism evidence="5 6">
    <name type="scientific">Leuconostoc citreum (strain KM20)</name>
    <dbReference type="NCBI Taxonomy" id="349519"/>
    <lineage>
        <taxon>Bacteria</taxon>
        <taxon>Bacillati</taxon>
        <taxon>Bacillota</taxon>
        <taxon>Bacilli</taxon>
        <taxon>Lactobacillales</taxon>
        <taxon>Lactobacillaceae</taxon>
        <taxon>Leuconostoc</taxon>
    </lineage>
</organism>
<dbReference type="AlphaFoldDB" id="B1MZS4"/>
<dbReference type="EMBL" id="DQ489736">
    <property type="protein sequence ID" value="ACA83026.1"/>
    <property type="molecule type" value="Genomic_DNA"/>
</dbReference>
<dbReference type="SUPFAM" id="SSF53448">
    <property type="entry name" value="Nucleotide-diphospho-sugar transferases"/>
    <property type="match status" value="1"/>
</dbReference>
<dbReference type="Pfam" id="PF00535">
    <property type="entry name" value="Glycos_transf_2"/>
    <property type="match status" value="1"/>
</dbReference>
<gene>
    <name evidence="5" type="ordered locus">LCK_01199</name>
</gene>
<reference evidence="5 6" key="1">
    <citation type="journal article" date="2008" name="J. Bacteriol.">
        <title>Complete genome sequence of Leuconostoc citreum KM20.</title>
        <authorList>
            <person name="Kim J.F."/>
            <person name="Jeong H."/>
            <person name="Lee J.-S."/>
            <person name="Choi S.-H."/>
            <person name="Ha M."/>
            <person name="Hur C.-G."/>
            <person name="Kim J.-S."/>
            <person name="Lee S."/>
            <person name="Park H.-S."/>
            <person name="Park Y.-H."/>
            <person name="Oh T.K."/>
        </authorList>
    </citation>
    <scope>NUCLEOTIDE SEQUENCE [LARGE SCALE GENOMIC DNA]</scope>
    <source>
        <strain evidence="5 6">KM20</strain>
    </source>
</reference>
<sequence length="353" mass="41488">MLMNDSIYIIVPHKNSYQLVEQFILFVREVLENHNNVYFVVIDDHSSDGTTMRLKQNLYNEDRLIFLKSKVEGVSAARNTGLNYIYSLTEVPNKWILFCDFDDMVSPNIFEQLNKSDSWKKFDYILFGFTSSSEKFSEAKHNSSSVGFADFPLTDRYGLILGGTFISQNTRFNLNAPWGKLISAQFLKQNEIYFDEELIFKEDLIFNLAILKCNPTIGMTTGVYYYYYINPLSTVRNFISCINEQNLIVLNKLNVLIPNSVRNKQFLLRYFLAKSLVETMHLYVFSSTHSFTYVESRKKFYEVTTQKKLYTNLLKSLYIPTFSKKSYTVIYMLTKLKFFNILFILMKFKPNRK</sequence>
<dbReference type="HOGENOM" id="CLU_784822_0_0_9"/>
<evidence type="ECO:0000313" key="5">
    <source>
        <dbReference type="EMBL" id="ACA83026.1"/>
    </source>
</evidence>
<dbReference type="eggNOG" id="COG1216">
    <property type="taxonomic scope" value="Bacteria"/>
</dbReference>
<keyword evidence="6" id="KW-1185">Reference proteome</keyword>
<name>B1MZS4_LEUCK</name>
<dbReference type="Proteomes" id="UP000002166">
    <property type="component" value="Chromosome"/>
</dbReference>
<keyword evidence="1" id="KW-0328">Glycosyltransferase</keyword>
<keyword evidence="3" id="KW-1133">Transmembrane helix</keyword>
<keyword evidence="3" id="KW-0812">Transmembrane</keyword>
<dbReference type="KEGG" id="lci:LCK_01199"/>